<dbReference type="Pfam" id="PF03184">
    <property type="entry name" value="DDE_1"/>
    <property type="match status" value="1"/>
</dbReference>
<reference evidence="2" key="1">
    <citation type="submission" date="2023-04" db="EMBL/GenBank/DDBJ databases">
        <title>Phytophthora lilii NBRC 32176.</title>
        <authorList>
            <person name="Ichikawa N."/>
            <person name="Sato H."/>
            <person name="Tonouchi N."/>
        </authorList>
    </citation>
    <scope>NUCLEOTIDE SEQUENCE</scope>
    <source>
        <strain evidence="2">NBRC 32176</strain>
    </source>
</reference>
<evidence type="ECO:0000313" key="3">
    <source>
        <dbReference type="Proteomes" id="UP001165083"/>
    </source>
</evidence>
<name>A0A9W7CPP9_9STRA</name>
<evidence type="ECO:0000313" key="2">
    <source>
        <dbReference type="EMBL" id="GMF33790.1"/>
    </source>
</evidence>
<keyword evidence="3" id="KW-1185">Reference proteome</keyword>
<accession>A0A9W7CPP9</accession>
<proteinExistence type="predicted"/>
<comment type="caution">
    <text evidence="2">The sequence shown here is derived from an EMBL/GenBank/DDBJ whole genome shotgun (WGS) entry which is preliminary data.</text>
</comment>
<protein>
    <submittedName>
        <fullName evidence="2">Unnamed protein product</fullName>
    </submittedName>
</protein>
<dbReference type="OrthoDB" id="122523at2759"/>
<evidence type="ECO:0000259" key="1">
    <source>
        <dbReference type="Pfam" id="PF03184"/>
    </source>
</evidence>
<dbReference type="GO" id="GO:0003676">
    <property type="term" value="F:nucleic acid binding"/>
    <property type="evidence" value="ECO:0007669"/>
    <property type="project" value="InterPro"/>
</dbReference>
<organism evidence="2 3">
    <name type="scientific">Phytophthora lilii</name>
    <dbReference type="NCBI Taxonomy" id="2077276"/>
    <lineage>
        <taxon>Eukaryota</taxon>
        <taxon>Sar</taxon>
        <taxon>Stramenopiles</taxon>
        <taxon>Oomycota</taxon>
        <taxon>Peronosporomycetes</taxon>
        <taxon>Peronosporales</taxon>
        <taxon>Peronosporaceae</taxon>
        <taxon>Phytophthora</taxon>
    </lineage>
</organism>
<dbReference type="AlphaFoldDB" id="A0A9W7CPP9"/>
<dbReference type="InterPro" id="IPR004875">
    <property type="entry name" value="DDE_SF_endonuclease_dom"/>
</dbReference>
<gene>
    <name evidence="2" type="ORF">Plil01_001440600</name>
</gene>
<sequence>MKSAGKDKDRVTLMLLGDSHGVKYDPFLVFKTKASVDPQRAWSNTAFQHGSGAKLWRELNGEQNGVQLYGNSAGWWNSELTIQFMIYHFLKRDNMQVPILLLLDDFSGHWRQDVQIFARLSNIELMPVPAGSTFACQPADSSWNKPLKDAMRKNWVENMLHQLRSSTATIPFKLKAPSRQQLVVWTKAAWNSLSTEVVKSGFAMANIIHKQGEHADATIQDLFDAEPDWNLFSRLLDEVPVVRHFVDPARDIDTLAEDEGESES</sequence>
<dbReference type="Proteomes" id="UP001165083">
    <property type="component" value="Unassembled WGS sequence"/>
</dbReference>
<feature type="domain" description="DDE-1" evidence="1">
    <location>
        <begin position="8"/>
        <end position="202"/>
    </location>
</feature>
<dbReference type="EMBL" id="BSXW01001114">
    <property type="protein sequence ID" value="GMF33790.1"/>
    <property type="molecule type" value="Genomic_DNA"/>
</dbReference>